<dbReference type="Proteomes" id="UP000008694">
    <property type="component" value="Unassembled WGS sequence"/>
</dbReference>
<organism evidence="3">
    <name type="scientific">Arabidopsis lyrata subsp. lyrata</name>
    <name type="common">Lyre-leaved rock-cress</name>
    <dbReference type="NCBI Taxonomy" id="81972"/>
    <lineage>
        <taxon>Eukaryota</taxon>
        <taxon>Viridiplantae</taxon>
        <taxon>Streptophyta</taxon>
        <taxon>Embryophyta</taxon>
        <taxon>Tracheophyta</taxon>
        <taxon>Spermatophyta</taxon>
        <taxon>Magnoliopsida</taxon>
        <taxon>eudicotyledons</taxon>
        <taxon>Gunneridae</taxon>
        <taxon>Pentapetalae</taxon>
        <taxon>rosids</taxon>
        <taxon>malvids</taxon>
        <taxon>Brassicales</taxon>
        <taxon>Brassicaceae</taxon>
        <taxon>Camelineae</taxon>
        <taxon>Arabidopsis</taxon>
    </lineage>
</organism>
<name>D7L109_ARALL</name>
<evidence type="ECO:0000313" key="2">
    <source>
        <dbReference type="EMBL" id="EFH60084.1"/>
    </source>
</evidence>
<keyword evidence="3" id="KW-1185">Reference proteome</keyword>
<dbReference type="Gramene" id="Al_scaffold_0003_3280">
    <property type="protein sequence ID" value="Al_scaffold_0003_3280"/>
    <property type="gene ID" value="Al_scaffold_0003_3280"/>
</dbReference>
<feature type="region of interest" description="Disordered" evidence="1">
    <location>
        <begin position="38"/>
        <end position="108"/>
    </location>
</feature>
<accession>D7L109</accession>
<evidence type="ECO:0000313" key="3">
    <source>
        <dbReference type="Proteomes" id="UP000008694"/>
    </source>
</evidence>
<evidence type="ECO:0000256" key="1">
    <source>
        <dbReference type="SAM" id="MobiDB-lite"/>
    </source>
</evidence>
<reference evidence="3" key="1">
    <citation type="journal article" date="2011" name="Nat. Genet.">
        <title>The Arabidopsis lyrata genome sequence and the basis of rapid genome size change.</title>
        <authorList>
            <person name="Hu T.T."/>
            <person name="Pattyn P."/>
            <person name="Bakker E.G."/>
            <person name="Cao J."/>
            <person name="Cheng J.-F."/>
            <person name="Clark R.M."/>
            <person name="Fahlgren N."/>
            <person name="Fawcett J.A."/>
            <person name="Grimwood J."/>
            <person name="Gundlach H."/>
            <person name="Haberer G."/>
            <person name="Hollister J.D."/>
            <person name="Ossowski S."/>
            <person name="Ottilar R.P."/>
            <person name="Salamov A.A."/>
            <person name="Schneeberger K."/>
            <person name="Spannagl M."/>
            <person name="Wang X."/>
            <person name="Yang L."/>
            <person name="Nasrallah M.E."/>
            <person name="Bergelson J."/>
            <person name="Carrington J.C."/>
            <person name="Gaut B.S."/>
            <person name="Schmutz J."/>
            <person name="Mayer K.F.X."/>
            <person name="Van de Peer Y."/>
            <person name="Grigoriev I.V."/>
            <person name="Nordborg M."/>
            <person name="Weigel D."/>
            <person name="Guo Y.-L."/>
        </authorList>
    </citation>
    <scope>NUCLEOTIDE SEQUENCE [LARGE SCALE GENOMIC DNA]</scope>
    <source>
        <strain evidence="3">cv. MN47</strain>
    </source>
</reference>
<gene>
    <name evidence="2" type="ORF">ARALYDRAFT_674083</name>
</gene>
<sequence>MCPNFLKSSAWAPRDPVETPSFLLPEPLHLLLCRRTGEKYPSTGASNGSDVAVSVPTEDSSDAAVKDPVKASDASELDRTEDPVEGLKGTEAVEEMEEVADKEEEEDV</sequence>
<dbReference type="EMBL" id="GL348715">
    <property type="protein sequence ID" value="EFH60084.1"/>
    <property type="molecule type" value="Genomic_DNA"/>
</dbReference>
<proteinExistence type="predicted"/>
<feature type="compositionally biased region" description="Acidic residues" evidence="1">
    <location>
        <begin position="92"/>
        <end position="108"/>
    </location>
</feature>
<dbReference type="HOGENOM" id="CLU_2200534_0_0_1"/>
<protein>
    <submittedName>
        <fullName evidence="2">Predicted protein</fullName>
    </submittedName>
</protein>
<feature type="region of interest" description="Disordered" evidence="1">
    <location>
        <begin position="1"/>
        <end position="20"/>
    </location>
</feature>
<dbReference type="AlphaFoldDB" id="D7L109"/>